<dbReference type="EMBL" id="JASNJE010000007">
    <property type="protein sequence ID" value="MDK3073053.1"/>
    <property type="molecule type" value="Genomic_DNA"/>
</dbReference>
<dbReference type="Pfam" id="PF01914">
    <property type="entry name" value="MarC"/>
    <property type="match status" value="1"/>
</dbReference>
<evidence type="ECO:0000256" key="7">
    <source>
        <dbReference type="RuleBase" id="RU362048"/>
    </source>
</evidence>
<gene>
    <name evidence="8" type="ORF">QO034_08035</name>
</gene>
<evidence type="ECO:0000313" key="8">
    <source>
        <dbReference type="EMBL" id="MDK3073053.1"/>
    </source>
</evidence>
<keyword evidence="3" id="KW-1003">Cell membrane</keyword>
<organism evidence="8 9">
    <name type="scientific">Sedimentitalea xiamensis</name>
    <dbReference type="NCBI Taxonomy" id="3050037"/>
    <lineage>
        <taxon>Bacteria</taxon>
        <taxon>Pseudomonadati</taxon>
        <taxon>Pseudomonadota</taxon>
        <taxon>Alphaproteobacteria</taxon>
        <taxon>Rhodobacterales</taxon>
        <taxon>Paracoccaceae</taxon>
        <taxon>Sedimentitalea</taxon>
    </lineage>
</organism>
<proteinExistence type="inferred from homology"/>
<comment type="caution">
    <text evidence="8">The sequence shown here is derived from an EMBL/GenBank/DDBJ whole genome shotgun (WGS) entry which is preliminary data.</text>
</comment>
<evidence type="ECO:0000256" key="4">
    <source>
        <dbReference type="ARBA" id="ARBA00022692"/>
    </source>
</evidence>
<feature type="transmembrane region" description="Helical" evidence="7">
    <location>
        <begin position="6"/>
        <end position="31"/>
    </location>
</feature>
<evidence type="ECO:0000313" key="9">
    <source>
        <dbReference type="Proteomes" id="UP001227126"/>
    </source>
</evidence>
<feature type="transmembrane region" description="Helical" evidence="7">
    <location>
        <begin position="43"/>
        <end position="62"/>
    </location>
</feature>
<dbReference type="PANTHER" id="PTHR33508">
    <property type="entry name" value="UPF0056 MEMBRANE PROTEIN YHCE"/>
    <property type="match status" value="1"/>
</dbReference>
<feature type="transmembrane region" description="Helical" evidence="7">
    <location>
        <begin position="142"/>
        <end position="166"/>
    </location>
</feature>
<reference evidence="8 9" key="1">
    <citation type="submission" date="2023-05" db="EMBL/GenBank/DDBJ databases">
        <title>Sedimentitalea sp. nov. JM2-8.</title>
        <authorList>
            <person name="Huang J."/>
        </authorList>
    </citation>
    <scope>NUCLEOTIDE SEQUENCE [LARGE SCALE GENOMIC DNA]</scope>
    <source>
        <strain evidence="8 9">JM2-8</strain>
    </source>
</reference>
<keyword evidence="9" id="KW-1185">Reference proteome</keyword>
<dbReference type="RefSeq" id="WP_284484992.1">
    <property type="nucleotide sequence ID" value="NZ_JASNJE010000007.1"/>
</dbReference>
<evidence type="ECO:0000256" key="6">
    <source>
        <dbReference type="ARBA" id="ARBA00023136"/>
    </source>
</evidence>
<keyword evidence="6 7" id="KW-0472">Membrane</keyword>
<accession>A0ABT7FDG3</accession>
<sequence>MIVDGAFVVTAFVTLFVVIDPIGLAPLFMTMTHGMDSARRRAIGLRACLVAIGILTLFAGFGEAVLGFIGISMAAFRVAGGILLFLTALDMLFERRSKRREDQAEEDGHDPSVFPLAIPLIAGPGAIATMILLVGQRPGVEGFALVVGVMISVVGLAFLLFLVSGILARALGKTGINVVTRLFGMLLAALAVQFVLDGLRDFGFAA</sequence>
<comment type="similarity">
    <text evidence="2 7">Belongs to the UPF0056 (MarC) family.</text>
</comment>
<dbReference type="InterPro" id="IPR002771">
    <property type="entry name" value="Multi_antbiot-R_MarC"/>
</dbReference>
<dbReference type="PANTHER" id="PTHR33508:SF1">
    <property type="entry name" value="UPF0056 MEMBRANE PROTEIN YHCE"/>
    <property type="match status" value="1"/>
</dbReference>
<evidence type="ECO:0000256" key="1">
    <source>
        <dbReference type="ARBA" id="ARBA00004651"/>
    </source>
</evidence>
<feature type="transmembrane region" description="Helical" evidence="7">
    <location>
        <begin position="113"/>
        <end position="136"/>
    </location>
</feature>
<dbReference type="Proteomes" id="UP001227126">
    <property type="component" value="Unassembled WGS sequence"/>
</dbReference>
<evidence type="ECO:0000256" key="2">
    <source>
        <dbReference type="ARBA" id="ARBA00009784"/>
    </source>
</evidence>
<name>A0ABT7FDG3_9RHOB</name>
<keyword evidence="5 7" id="KW-1133">Transmembrane helix</keyword>
<protein>
    <recommendedName>
        <fullName evidence="7">UPF0056 membrane protein</fullName>
    </recommendedName>
</protein>
<evidence type="ECO:0000256" key="3">
    <source>
        <dbReference type="ARBA" id="ARBA00022475"/>
    </source>
</evidence>
<keyword evidence="4 7" id="KW-0812">Transmembrane</keyword>
<evidence type="ECO:0000256" key="5">
    <source>
        <dbReference type="ARBA" id="ARBA00022989"/>
    </source>
</evidence>
<feature type="transmembrane region" description="Helical" evidence="7">
    <location>
        <begin position="68"/>
        <end position="93"/>
    </location>
</feature>
<comment type="subcellular location">
    <subcellularLocation>
        <location evidence="1 7">Cell membrane</location>
        <topology evidence="1 7">Multi-pass membrane protein</topology>
    </subcellularLocation>
</comment>
<feature type="transmembrane region" description="Helical" evidence="7">
    <location>
        <begin position="178"/>
        <end position="196"/>
    </location>
</feature>
<dbReference type="NCBIfam" id="TIGR00427">
    <property type="entry name" value="NAAT family transporter"/>
    <property type="match status" value="1"/>
</dbReference>